<comment type="caution">
    <text evidence="3">The sequence shown here is derived from an EMBL/GenBank/DDBJ whole genome shotgun (WGS) entry which is preliminary data.</text>
</comment>
<evidence type="ECO:0000259" key="2">
    <source>
        <dbReference type="PROSITE" id="PS51444"/>
    </source>
</evidence>
<dbReference type="EMBL" id="JRES01000837">
    <property type="protein sequence ID" value="KNC27844.1"/>
    <property type="molecule type" value="Genomic_DNA"/>
</dbReference>
<protein>
    <recommendedName>
        <fullName evidence="2">FH2 domain-containing protein</fullName>
    </recommendedName>
</protein>
<reference evidence="3 4" key="1">
    <citation type="journal article" date="2015" name="Nat. Commun.">
        <title>Lucilia cuprina genome unlocks parasitic fly biology to underpin future interventions.</title>
        <authorList>
            <person name="Anstead C.A."/>
            <person name="Korhonen P.K."/>
            <person name="Young N.D."/>
            <person name="Hall R.S."/>
            <person name="Jex A.R."/>
            <person name="Murali S.C."/>
            <person name="Hughes D.S."/>
            <person name="Lee S.F."/>
            <person name="Perry T."/>
            <person name="Stroehlein A.J."/>
            <person name="Ansell B.R."/>
            <person name="Breugelmans B."/>
            <person name="Hofmann A."/>
            <person name="Qu J."/>
            <person name="Dugan S."/>
            <person name="Lee S.L."/>
            <person name="Chao H."/>
            <person name="Dinh H."/>
            <person name="Han Y."/>
            <person name="Doddapaneni H.V."/>
            <person name="Worley K.C."/>
            <person name="Muzny D.M."/>
            <person name="Ioannidis P."/>
            <person name="Waterhouse R.M."/>
            <person name="Zdobnov E.M."/>
            <person name="James P.J."/>
            <person name="Bagnall N.H."/>
            <person name="Kotze A.C."/>
            <person name="Gibbs R.A."/>
            <person name="Richards S."/>
            <person name="Batterham P."/>
            <person name="Gasser R.B."/>
        </authorList>
    </citation>
    <scope>NUCLEOTIDE SEQUENCE [LARGE SCALE GENOMIC DNA]</scope>
    <source>
        <strain evidence="3 4">LS</strain>
        <tissue evidence="3">Full body</tissue>
    </source>
</reference>
<sequence>EKSYKAIRQLTEKLGIYPPHSPKTDEDIKKEQGIHELNQAKLLSELKIAELERQVIQLKTQIQLGSKDYIQKLEERLKELDVAKKAYKRRAHSLESELSNVVDSHTQEYRTLKLDQEELYSMLGELQQMTGVRIPVEVEGLQQTLSKGVLSDSDSLHPEDRCLRVIRPAVNKALPLVEDLKQQLKATESTLSSTMSLYGENFNDKEELETFFEHFSSFVLLYRQVKQYNLLQEDEQRAYERQQARYKEEQKIKELQEIAAREGRTNADSVIEQLRNPDHA</sequence>
<keyword evidence="4" id="KW-1185">Reference proteome</keyword>
<accession>A0A0L0C8W8</accession>
<feature type="non-terminal residue" evidence="3">
    <location>
        <position position="280"/>
    </location>
</feature>
<feature type="non-terminal residue" evidence="3">
    <location>
        <position position="1"/>
    </location>
</feature>
<dbReference type="SUPFAM" id="SSF101447">
    <property type="entry name" value="Formin homology 2 domain (FH2 domain)"/>
    <property type="match status" value="1"/>
</dbReference>
<keyword evidence="1" id="KW-0175">Coiled coil</keyword>
<dbReference type="PANTHER" id="PTHR47102:SF2">
    <property type="entry name" value="PROTEIN BNI1"/>
    <property type="match status" value="1"/>
</dbReference>
<dbReference type="Gene3D" id="1.20.58.2220">
    <property type="entry name" value="Formin, FH2 domain"/>
    <property type="match status" value="1"/>
</dbReference>
<dbReference type="AlphaFoldDB" id="A0A0L0C8W8"/>
<proteinExistence type="predicted"/>
<dbReference type="PANTHER" id="PTHR47102">
    <property type="entry name" value="PROTEIN BNI1"/>
    <property type="match status" value="1"/>
</dbReference>
<feature type="coiled-coil region" evidence="1">
    <location>
        <begin position="34"/>
        <end position="97"/>
    </location>
</feature>
<evidence type="ECO:0000313" key="4">
    <source>
        <dbReference type="Proteomes" id="UP000037069"/>
    </source>
</evidence>
<dbReference type="InterPro" id="IPR051661">
    <property type="entry name" value="Actin_filament_regulator"/>
</dbReference>
<name>A0A0L0C8W8_LUCCU</name>
<organism evidence="3 4">
    <name type="scientific">Lucilia cuprina</name>
    <name type="common">Green bottle fly</name>
    <name type="synonym">Australian sheep blowfly</name>
    <dbReference type="NCBI Taxonomy" id="7375"/>
    <lineage>
        <taxon>Eukaryota</taxon>
        <taxon>Metazoa</taxon>
        <taxon>Ecdysozoa</taxon>
        <taxon>Arthropoda</taxon>
        <taxon>Hexapoda</taxon>
        <taxon>Insecta</taxon>
        <taxon>Pterygota</taxon>
        <taxon>Neoptera</taxon>
        <taxon>Endopterygota</taxon>
        <taxon>Diptera</taxon>
        <taxon>Brachycera</taxon>
        <taxon>Muscomorpha</taxon>
        <taxon>Oestroidea</taxon>
        <taxon>Calliphoridae</taxon>
        <taxon>Luciliinae</taxon>
        <taxon>Lucilia</taxon>
    </lineage>
</organism>
<dbReference type="InterPro" id="IPR015425">
    <property type="entry name" value="FH2_Formin"/>
</dbReference>
<dbReference type="Proteomes" id="UP000037069">
    <property type="component" value="Unassembled WGS sequence"/>
</dbReference>
<feature type="domain" description="FH2" evidence="2">
    <location>
        <begin position="1"/>
        <end position="248"/>
    </location>
</feature>
<evidence type="ECO:0000313" key="3">
    <source>
        <dbReference type="EMBL" id="KNC27844.1"/>
    </source>
</evidence>
<dbReference type="PROSITE" id="PS51444">
    <property type="entry name" value="FH2"/>
    <property type="match status" value="1"/>
</dbReference>
<gene>
    <name evidence="3" type="ORF">FF38_02967</name>
</gene>
<dbReference type="InterPro" id="IPR042201">
    <property type="entry name" value="FH2_Formin_sf"/>
</dbReference>
<dbReference type="STRING" id="7375.A0A0L0C8W8"/>
<evidence type="ECO:0000256" key="1">
    <source>
        <dbReference type="SAM" id="Coils"/>
    </source>
</evidence>